<keyword evidence="1" id="KW-0274">FAD</keyword>
<dbReference type="AlphaFoldDB" id="A0A975Y1Y3"/>
<dbReference type="KEGG" id="nps:KRR39_09250"/>
<dbReference type="GO" id="GO:0006555">
    <property type="term" value="P:methionine metabolic process"/>
    <property type="evidence" value="ECO:0007669"/>
    <property type="project" value="InterPro"/>
</dbReference>
<dbReference type="InterPro" id="IPR022026">
    <property type="entry name" value="DUF5981"/>
</dbReference>
<organism evidence="3 4">
    <name type="scientific">Nocardioides panacis</name>
    <dbReference type="NCBI Taxonomy" id="2849501"/>
    <lineage>
        <taxon>Bacteria</taxon>
        <taxon>Bacillati</taxon>
        <taxon>Actinomycetota</taxon>
        <taxon>Actinomycetes</taxon>
        <taxon>Propionibacteriales</taxon>
        <taxon>Nocardioidaceae</taxon>
        <taxon>Nocardioides</taxon>
    </lineage>
</organism>
<dbReference type="InterPro" id="IPR003171">
    <property type="entry name" value="Mehydrof_redctse-like"/>
</dbReference>
<proteinExistence type="inferred from homology"/>
<sequence>MADQVERDCPKRMVFGPCGGVRADHSCEVDSRRCPFTDLQEAPPWRGRRPDVDPRPDGHLLGVIRAGRPAVLTDLSLPPYDAAAVAHLAGALAGSCDAVLVGDHQDQPDFSPALLAGLLGSLGVAAWITLTCRDRNRVVLEQELSSLRHVGVDGVLCVTGDARAAGVRPEVTQVFDLDGTRLAGLASEHGLAVAVPETPTAAPTALRPGRLVEKQRAGAQVVVLNHVRSAAEVGDFVRRSRELGLSIPVLAAVTVYTDPTSAQALRGLPGLELDERRIRAVLDAPDPEETGIATAVEEAAQLLATGHVAGVNISGLGSGRGLRRAAEVKAEVGRRVRASG</sequence>
<feature type="domain" description="Methylene-tetrahydrofolate reductase C-terminal-like" evidence="2">
    <location>
        <begin position="8"/>
        <end position="38"/>
    </location>
</feature>
<evidence type="ECO:0000256" key="1">
    <source>
        <dbReference type="RuleBase" id="RU003862"/>
    </source>
</evidence>
<keyword evidence="1" id="KW-0285">Flavoprotein</keyword>
<dbReference type="RefSeq" id="WP_216941735.1">
    <property type="nucleotide sequence ID" value="NZ_CP077062.1"/>
</dbReference>
<accession>A0A975Y1Y3</accession>
<name>A0A975Y1Y3_9ACTN</name>
<dbReference type="GO" id="GO:0004489">
    <property type="term" value="F:methylenetetrahydrofolate reductase [NAD(P)H] activity"/>
    <property type="evidence" value="ECO:0007669"/>
    <property type="project" value="InterPro"/>
</dbReference>
<comment type="cofactor">
    <cofactor evidence="1">
        <name>FAD</name>
        <dbReference type="ChEBI" id="CHEBI:57692"/>
    </cofactor>
</comment>
<keyword evidence="4" id="KW-1185">Reference proteome</keyword>
<evidence type="ECO:0000313" key="4">
    <source>
        <dbReference type="Proteomes" id="UP000683575"/>
    </source>
</evidence>
<evidence type="ECO:0000259" key="2">
    <source>
        <dbReference type="Pfam" id="PF12225"/>
    </source>
</evidence>
<dbReference type="EMBL" id="CP077062">
    <property type="protein sequence ID" value="QWZ09889.1"/>
    <property type="molecule type" value="Genomic_DNA"/>
</dbReference>
<gene>
    <name evidence="3" type="ORF">KRR39_09250</name>
</gene>
<dbReference type="Pfam" id="PF12225">
    <property type="entry name" value="DUF5981"/>
    <property type="match status" value="1"/>
</dbReference>
<keyword evidence="1" id="KW-0560">Oxidoreductase</keyword>
<comment type="similarity">
    <text evidence="1">Belongs to the methylenetetrahydrofolate reductase family.</text>
</comment>
<dbReference type="Proteomes" id="UP000683575">
    <property type="component" value="Chromosome"/>
</dbReference>
<evidence type="ECO:0000313" key="3">
    <source>
        <dbReference type="EMBL" id="QWZ09889.1"/>
    </source>
</evidence>
<reference evidence="3" key="1">
    <citation type="submission" date="2021-06" db="EMBL/GenBank/DDBJ databases">
        <title>Complete genome sequence of Nocardioides sp. G188.</title>
        <authorList>
            <person name="Im W.-T."/>
        </authorList>
    </citation>
    <scope>NUCLEOTIDE SEQUENCE</scope>
    <source>
        <strain evidence="3">G188</strain>
    </source>
</reference>
<protein>
    <recommendedName>
        <fullName evidence="1">Methylenetetrahydrofolate reductase</fullName>
    </recommendedName>
</protein>
<comment type="pathway">
    <text evidence="1">One-carbon metabolism; tetrahydrofolate interconversion.</text>
</comment>
<dbReference type="Pfam" id="PF02219">
    <property type="entry name" value="MTHFR"/>
    <property type="match status" value="1"/>
</dbReference>